<reference evidence="2 3" key="1">
    <citation type="submission" date="2024-01" db="EMBL/GenBank/DDBJ databases">
        <title>The genomes of 5 underutilized Papilionoideae crops provide insights into root nodulation and disease resistanc.</title>
        <authorList>
            <person name="Yuan L."/>
        </authorList>
    </citation>
    <scope>NUCLEOTIDE SEQUENCE [LARGE SCALE GENOMIC DNA]</scope>
    <source>
        <strain evidence="2">ZHUSHIDOU_FW_LH</strain>
        <tissue evidence="2">Leaf</tissue>
    </source>
</reference>
<evidence type="ECO:0008006" key="4">
    <source>
        <dbReference type="Google" id="ProtNLM"/>
    </source>
</evidence>
<accession>A0AAN9HY62</accession>
<protein>
    <recommendedName>
        <fullName evidence="4">CLAVATA3/ESR (CLE)-related protein</fullName>
    </recommendedName>
</protein>
<organism evidence="2 3">
    <name type="scientific">Crotalaria pallida</name>
    <name type="common">Smooth rattlebox</name>
    <name type="synonym">Crotalaria striata</name>
    <dbReference type="NCBI Taxonomy" id="3830"/>
    <lineage>
        <taxon>Eukaryota</taxon>
        <taxon>Viridiplantae</taxon>
        <taxon>Streptophyta</taxon>
        <taxon>Embryophyta</taxon>
        <taxon>Tracheophyta</taxon>
        <taxon>Spermatophyta</taxon>
        <taxon>Magnoliopsida</taxon>
        <taxon>eudicotyledons</taxon>
        <taxon>Gunneridae</taxon>
        <taxon>Pentapetalae</taxon>
        <taxon>rosids</taxon>
        <taxon>fabids</taxon>
        <taxon>Fabales</taxon>
        <taxon>Fabaceae</taxon>
        <taxon>Papilionoideae</taxon>
        <taxon>50 kb inversion clade</taxon>
        <taxon>genistoids sensu lato</taxon>
        <taxon>core genistoids</taxon>
        <taxon>Crotalarieae</taxon>
        <taxon>Crotalaria</taxon>
    </lineage>
</organism>
<feature type="signal peptide" evidence="1">
    <location>
        <begin position="1"/>
        <end position="22"/>
    </location>
</feature>
<evidence type="ECO:0000313" key="2">
    <source>
        <dbReference type="EMBL" id="KAK7252099.1"/>
    </source>
</evidence>
<dbReference type="AlphaFoldDB" id="A0AAN9HY62"/>
<gene>
    <name evidence="2" type="ORF">RIF29_35823</name>
</gene>
<feature type="chain" id="PRO_5042906347" description="CLAVATA3/ESR (CLE)-related protein" evidence="1">
    <location>
        <begin position="23"/>
        <end position="75"/>
    </location>
</feature>
<proteinExistence type="predicted"/>
<dbReference type="EMBL" id="JAYWIO010000007">
    <property type="protein sequence ID" value="KAK7252099.1"/>
    <property type="molecule type" value="Genomic_DNA"/>
</dbReference>
<sequence length="75" mass="8374">MAMLKFLCCMILVICSVIVCEPRPLILSFESHAAKSDFPLGSKRVFLVVSGLKGMEDIKHKPNRLSPMGPDPRHH</sequence>
<comment type="caution">
    <text evidence="2">The sequence shown here is derived from an EMBL/GenBank/DDBJ whole genome shotgun (WGS) entry which is preliminary data.</text>
</comment>
<keyword evidence="3" id="KW-1185">Reference proteome</keyword>
<dbReference type="Proteomes" id="UP001372338">
    <property type="component" value="Unassembled WGS sequence"/>
</dbReference>
<evidence type="ECO:0000256" key="1">
    <source>
        <dbReference type="SAM" id="SignalP"/>
    </source>
</evidence>
<keyword evidence="1" id="KW-0732">Signal</keyword>
<evidence type="ECO:0000313" key="3">
    <source>
        <dbReference type="Proteomes" id="UP001372338"/>
    </source>
</evidence>
<name>A0AAN9HY62_CROPI</name>